<dbReference type="InterPro" id="IPR043128">
    <property type="entry name" value="Rev_trsase/Diguanyl_cyclase"/>
</dbReference>
<dbReference type="EMBL" id="BMXN01000003">
    <property type="protein sequence ID" value="GGW21151.1"/>
    <property type="molecule type" value="Genomic_DNA"/>
</dbReference>
<keyword evidence="2" id="KW-0812">Transmembrane</keyword>
<dbReference type="Gene3D" id="3.30.70.270">
    <property type="match status" value="1"/>
</dbReference>
<dbReference type="InterPro" id="IPR000160">
    <property type="entry name" value="GGDEF_dom"/>
</dbReference>
<dbReference type="SMART" id="SM00267">
    <property type="entry name" value="GGDEF"/>
    <property type="match status" value="1"/>
</dbReference>
<reference evidence="5" key="1">
    <citation type="journal article" date="2019" name="Int. J. Syst. Evol. Microbiol.">
        <title>The Global Catalogue of Microorganisms (GCM) 10K type strain sequencing project: providing services to taxonomists for standard genome sequencing and annotation.</title>
        <authorList>
            <consortium name="The Broad Institute Genomics Platform"/>
            <consortium name="The Broad Institute Genome Sequencing Center for Infectious Disease"/>
            <person name="Wu L."/>
            <person name="Ma J."/>
        </authorList>
    </citation>
    <scope>NUCLEOTIDE SEQUENCE [LARGE SCALE GENOMIC DNA]</scope>
    <source>
        <strain evidence="5">KCTC 22154</strain>
    </source>
</reference>
<dbReference type="Proteomes" id="UP000623776">
    <property type="component" value="Unassembled WGS sequence"/>
</dbReference>
<dbReference type="InterPro" id="IPR052163">
    <property type="entry name" value="DGC-Regulatory_Protein"/>
</dbReference>
<dbReference type="NCBIfam" id="TIGR00254">
    <property type="entry name" value="GGDEF"/>
    <property type="match status" value="1"/>
</dbReference>
<evidence type="ECO:0000259" key="3">
    <source>
        <dbReference type="PROSITE" id="PS50887"/>
    </source>
</evidence>
<evidence type="ECO:0000256" key="2">
    <source>
        <dbReference type="SAM" id="Phobius"/>
    </source>
</evidence>
<dbReference type="FunFam" id="3.30.70.270:FF:000001">
    <property type="entry name" value="Diguanylate cyclase domain protein"/>
    <property type="match status" value="1"/>
</dbReference>
<keyword evidence="2" id="KW-1133">Transmembrane helix</keyword>
<feature type="transmembrane region" description="Helical" evidence="2">
    <location>
        <begin position="29"/>
        <end position="50"/>
    </location>
</feature>
<organism evidence="4 5">
    <name type="scientific">Vreelandella hamiltonii</name>
    <dbReference type="NCBI Taxonomy" id="502829"/>
    <lineage>
        <taxon>Bacteria</taxon>
        <taxon>Pseudomonadati</taxon>
        <taxon>Pseudomonadota</taxon>
        <taxon>Gammaproteobacteria</taxon>
        <taxon>Oceanospirillales</taxon>
        <taxon>Halomonadaceae</taxon>
        <taxon>Vreelandella</taxon>
    </lineage>
</organism>
<name>A0A8H9LYL2_9GAMM</name>
<dbReference type="PROSITE" id="PS50887">
    <property type="entry name" value="GGDEF"/>
    <property type="match status" value="1"/>
</dbReference>
<keyword evidence="2" id="KW-0472">Membrane</keyword>
<dbReference type="AlphaFoldDB" id="A0A8H9LYL2"/>
<evidence type="ECO:0000256" key="1">
    <source>
        <dbReference type="ARBA" id="ARBA00001946"/>
    </source>
</evidence>
<comment type="cofactor">
    <cofactor evidence="1">
        <name>Mg(2+)</name>
        <dbReference type="ChEBI" id="CHEBI:18420"/>
    </cofactor>
</comment>
<proteinExistence type="predicted"/>
<keyword evidence="5" id="KW-1185">Reference proteome</keyword>
<comment type="caution">
    <text evidence="4">The sequence shown here is derived from an EMBL/GenBank/DDBJ whole genome shotgun (WGS) entry which is preliminary data.</text>
</comment>
<dbReference type="GO" id="GO:0003824">
    <property type="term" value="F:catalytic activity"/>
    <property type="evidence" value="ECO:0007669"/>
    <property type="project" value="UniProtKB-ARBA"/>
</dbReference>
<dbReference type="PANTHER" id="PTHR46663">
    <property type="entry name" value="DIGUANYLATE CYCLASE DGCT-RELATED"/>
    <property type="match status" value="1"/>
</dbReference>
<gene>
    <name evidence="4" type="ORF">GCM10007157_07030</name>
</gene>
<sequence length="501" mass="55255">MSSLKGPEPGRATQQSEGVWHQWLADPRVLFGTVVMLMLAIIWSSTHYLVTREQAAIKRQVELSILDVADTYEARVLRSLREIDSTLKLVDLVASQQQTGILDALQEYALLPPELIFSVGIVDAQGQVMESSGVWDGAASIVLPPLSLAPGLFIEAFSDEGRELFLFARLLSDVGYGNAPVWGILAVSADYFVSGYDAAALGERGVLALVDASHVTRVARSGDRLYSGVAMELSNDEDALGSGDAPFIAHWLGSERMTLVKPLYNFPLSVVVGISVDEKLASASPMIRRYWLRAVIASVVALLILGVLTWQSLQLQRERQRATDERLRHAHHIEHLAFHDTLTNLPNRVYLSFVMRKALEQKRDEGGFALLFLDLDRFKNVNDSLGHEAGDRLLELVAKRLVAAVREQDVVARLGGDEFVILVRSVTQREPVARIADQLVATIQEPFILHQETCSISVSIGVAFFPDDGLDEQTLMKCADIAMYRAKQAGKNAAFFYAESV</sequence>
<dbReference type="InterPro" id="IPR029787">
    <property type="entry name" value="Nucleotide_cyclase"/>
</dbReference>
<evidence type="ECO:0000313" key="4">
    <source>
        <dbReference type="EMBL" id="GGW21151.1"/>
    </source>
</evidence>
<dbReference type="Pfam" id="PF00990">
    <property type="entry name" value="GGDEF"/>
    <property type="match status" value="1"/>
</dbReference>
<feature type="transmembrane region" description="Helical" evidence="2">
    <location>
        <begin position="290"/>
        <end position="310"/>
    </location>
</feature>
<dbReference type="PANTHER" id="PTHR46663:SF3">
    <property type="entry name" value="SLL0267 PROTEIN"/>
    <property type="match status" value="1"/>
</dbReference>
<protein>
    <recommendedName>
        <fullName evidence="3">GGDEF domain-containing protein</fullName>
    </recommendedName>
</protein>
<dbReference type="CDD" id="cd01949">
    <property type="entry name" value="GGDEF"/>
    <property type="match status" value="1"/>
</dbReference>
<accession>A0A8H9LYL2</accession>
<feature type="domain" description="GGDEF" evidence="3">
    <location>
        <begin position="366"/>
        <end position="499"/>
    </location>
</feature>
<dbReference type="SUPFAM" id="SSF55073">
    <property type="entry name" value="Nucleotide cyclase"/>
    <property type="match status" value="1"/>
</dbReference>
<evidence type="ECO:0000313" key="5">
    <source>
        <dbReference type="Proteomes" id="UP000623776"/>
    </source>
</evidence>